<dbReference type="InterPro" id="IPR001849">
    <property type="entry name" value="PH_domain"/>
</dbReference>
<dbReference type="PANTHER" id="PTHR23176">
    <property type="entry name" value="RHO/RAC/CDC GTPASE-ACTIVATING PROTEIN"/>
    <property type="match status" value="1"/>
</dbReference>
<dbReference type="FunFam" id="2.30.29.30:FF:000024">
    <property type="entry name" value="Spectrin beta chain"/>
    <property type="match status" value="1"/>
</dbReference>
<dbReference type="Pfam" id="PF15410">
    <property type="entry name" value="PH_9"/>
    <property type="match status" value="1"/>
</dbReference>
<dbReference type="InterPro" id="IPR041681">
    <property type="entry name" value="PH_9"/>
</dbReference>
<evidence type="ECO:0000313" key="5">
    <source>
        <dbReference type="Proteomes" id="UP000287033"/>
    </source>
</evidence>
<name>A0A401T7N8_CHIPU</name>
<dbReference type="CDD" id="cd10571">
    <property type="entry name" value="PH_beta_spectrin"/>
    <property type="match status" value="1"/>
</dbReference>
<feature type="compositionally biased region" description="Basic and acidic residues" evidence="2">
    <location>
        <begin position="363"/>
        <end position="373"/>
    </location>
</feature>
<dbReference type="Proteomes" id="UP000287033">
    <property type="component" value="Unassembled WGS sequence"/>
</dbReference>
<dbReference type="AlphaFoldDB" id="A0A401T7N8"/>
<dbReference type="InterPro" id="IPR001605">
    <property type="entry name" value="PH_dom-spectrin-type"/>
</dbReference>
<feature type="compositionally biased region" description="Basic and acidic residues" evidence="2">
    <location>
        <begin position="174"/>
        <end position="190"/>
    </location>
</feature>
<evidence type="ECO:0000259" key="3">
    <source>
        <dbReference type="PROSITE" id="PS50003"/>
    </source>
</evidence>
<proteinExistence type="predicted"/>
<organism evidence="4 5">
    <name type="scientific">Chiloscyllium punctatum</name>
    <name type="common">Brownbanded bambooshark</name>
    <name type="synonym">Hemiscyllium punctatum</name>
    <dbReference type="NCBI Taxonomy" id="137246"/>
    <lineage>
        <taxon>Eukaryota</taxon>
        <taxon>Metazoa</taxon>
        <taxon>Chordata</taxon>
        <taxon>Craniata</taxon>
        <taxon>Vertebrata</taxon>
        <taxon>Chondrichthyes</taxon>
        <taxon>Elasmobranchii</taxon>
        <taxon>Galeomorphii</taxon>
        <taxon>Galeoidea</taxon>
        <taxon>Orectolobiformes</taxon>
        <taxon>Hemiscylliidae</taxon>
        <taxon>Chiloscyllium</taxon>
    </lineage>
</organism>
<dbReference type="PRINTS" id="PR00683">
    <property type="entry name" value="SPECTRINPH"/>
</dbReference>
<feature type="region of interest" description="Disordered" evidence="2">
    <location>
        <begin position="347"/>
        <end position="380"/>
    </location>
</feature>
<feature type="region of interest" description="Disordered" evidence="2">
    <location>
        <begin position="1"/>
        <end position="27"/>
    </location>
</feature>
<sequence>MESRAAIQGQMPQQQPATPVLSRRMLPEPRVALPEQLVAVPETRPVKQQAVYEIVDGPLETRAERPELRAAKHGTRQELASAPSDPKAASLPRPEKPDGRHEQAKAERSEGVKQEQWREHRESLSEHRDLEQDDAGAAGDRRTTLADIVEQLQEKEAQGRDSSLSVGLPNGIEKLPERTPRPDRPRARDRPKPRRRPRQKDPNQPIGEPRRSRSAPSPQNSAAAPPPVTHTAEQEGILARKHELEAPNKKSSSRSWVNVYCVVSKGDLGFYKDAKGYKSGVTYNGEPLITLSESTCEIASNYKKKKFVFKVRMNDGSEYLFQAKDEEEMNNWIKTISTAITEHAQIAQQSGQMPLTTSSTDEGNPKRDSDRRFSLFGKKK</sequence>
<evidence type="ECO:0000256" key="1">
    <source>
        <dbReference type="ARBA" id="ARBA00022468"/>
    </source>
</evidence>
<feature type="compositionally biased region" description="Basic and acidic residues" evidence="2">
    <location>
        <begin position="93"/>
        <end position="130"/>
    </location>
</feature>
<dbReference type="STRING" id="137246.A0A401T7N8"/>
<dbReference type="InterPro" id="IPR050729">
    <property type="entry name" value="Rho-GAP"/>
</dbReference>
<dbReference type="SMART" id="SM00233">
    <property type="entry name" value="PH"/>
    <property type="match status" value="1"/>
</dbReference>
<dbReference type="PANTHER" id="PTHR23176:SF129">
    <property type="entry name" value="RHO GTPASE ACTIVATING PROTEIN AT 16F, ISOFORM E-RELATED"/>
    <property type="match status" value="1"/>
</dbReference>
<protein>
    <recommendedName>
        <fullName evidence="3">PH domain-containing protein</fullName>
    </recommendedName>
</protein>
<dbReference type="PROSITE" id="PS50003">
    <property type="entry name" value="PH_DOMAIN"/>
    <property type="match status" value="1"/>
</dbReference>
<dbReference type="OrthoDB" id="5865767at2759"/>
<dbReference type="Gene3D" id="2.30.29.30">
    <property type="entry name" value="Pleckstrin-homology domain (PH domain)/Phosphotyrosine-binding domain (PTB)"/>
    <property type="match status" value="1"/>
</dbReference>
<dbReference type="GO" id="GO:0005096">
    <property type="term" value="F:GTPase activator activity"/>
    <property type="evidence" value="ECO:0007669"/>
    <property type="project" value="UniProtKB-KW"/>
</dbReference>
<comment type="caution">
    <text evidence="4">The sequence shown here is derived from an EMBL/GenBank/DDBJ whole genome shotgun (WGS) entry which is preliminary data.</text>
</comment>
<feature type="compositionally biased region" description="Low complexity" evidence="2">
    <location>
        <begin position="214"/>
        <end position="223"/>
    </location>
</feature>
<dbReference type="SUPFAM" id="SSF50729">
    <property type="entry name" value="PH domain-like"/>
    <property type="match status" value="1"/>
</dbReference>
<dbReference type="InterPro" id="IPR011993">
    <property type="entry name" value="PH-like_dom_sf"/>
</dbReference>
<dbReference type="GO" id="GO:0005543">
    <property type="term" value="F:phospholipid binding"/>
    <property type="evidence" value="ECO:0007669"/>
    <property type="project" value="InterPro"/>
</dbReference>
<feature type="region of interest" description="Disordered" evidence="2">
    <location>
        <begin position="55"/>
        <end position="232"/>
    </location>
</feature>
<gene>
    <name evidence="4" type="ORF">chiPu_0017175</name>
</gene>
<keyword evidence="1" id="KW-0343">GTPase activation</keyword>
<reference evidence="4 5" key="1">
    <citation type="journal article" date="2018" name="Nat. Ecol. Evol.">
        <title>Shark genomes provide insights into elasmobranch evolution and the origin of vertebrates.</title>
        <authorList>
            <person name="Hara Y"/>
            <person name="Yamaguchi K"/>
            <person name="Onimaru K"/>
            <person name="Kadota M"/>
            <person name="Koyanagi M"/>
            <person name="Keeley SD"/>
            <person name="Tatsumi K"/>
            <person name="Tanaka K"/>
            <person name="Motone F"/>
            <person name="Kageyama Y"/>
            <person name="Nozu R"/>
            <person name="Adachi N"/>
            <person name="Nishimura O"/>
            <person name="Nakagawa R"/>
            <person name="Tanegashima C"/>
            <person name="Kiyatake I"/>
            <person name="Matsumoto R"/>
            <person name="Murakumo K"/>
            <person name="Nishida K"/>
            <person name="Terakita A"/>
            <person name="Kuratani S"/>
            <person name="Sato K"/>
            <person name="Hyodo S Kuraku.S."/>
        </authorList>
    </citation>
    <scope>NUCLEOTIDE SEQUENCE [LARGE SCALE GENOMIC DNA]</scope>
</reference>
<feature type="domain" description="PH" evidence="3">
    <location>
        <begin position="231"/>
        <end position="341"/>
    </location>
</feature>
<evidence type="ECO:0000313" key="4">
    <source>
        <dbReference type="EMBL" id="GCC38660.1"/>
    </source>
</evidence>
<feature type="compositionally biased region" description="Basic and acidic residues" evidence="2">
    <location>
        <begin position="59"/>
        <end position="70"/>
    </location>
</feature>
<keyword evidence="5" id="KW-1185">Reference proteome</keyword>
<dbReference type="GO" id="GO:0005737">
    <property type="term" value="C:cytoplasm"/>
    <property type="evidence" value="ECO:0007669"/>
    <property type="project" value="TreeGrafter"/>
</dbReference>
<dbReference type="EMBL" id="BEZZ01001225">
    <property type="protein sequence ID" value="GCC38660.1"/>
    <property type="molecule type" value="Genomic_DNA"/>
</dbReference>
<evidence type="ECO:0000256" key="2">
    <source>
        <dbReference type="SAM" id="MobiDB-lite"/>
    </source>
</evidence>
<accession>A0A401T7N8</accession>
<feature type="compositionally biased region" description="Polar residues" evidence="2">
    <location>
        <begin position="347"/>
        <end position="362"/>
    </location>
</feature>